<dbReference type="Proteomes" id="UP000254794">
    <property type="component" value="Unassembled WGS sequence"/>
</dbReference>
<keyword evidence="3" id="KW-1185">Reference proteome</keyword>
<evidence type="ECO:0000256" key="1">
    <source>
        <dbReference type="SAM" id="Phobius"/>
    </source>
</evidence>
<sequence length="94" mass="9780">MLRVTSENNRNESNQLNQCLPLLTYTTSIGGACIGVIGSILVTPLEIVAAGAGCCSTITNACNTGLVFFSAYASGSSRNVADHSVSVPLLMNRE</sequence>
<evidence type="ECO:0000313" key="3">
    <source>
        <dbReference type="Proteomes" id="UP000254794"/>
    </source>
</evidence>
<feature type="transmembrane region" description="Helical" evidence="1">
    <location>
        <begin position="47"/>
        <end position="69"/>
    </location>
</feature>
<evidence type="ECO:0000313" key="2">
    <source>
        <dbReference type="EMBL" id="STX81422.1"/>
    </source>
</evidence>
<gene>
    <name evidence="2" type="ORF">NCTC13316_03293</name>
</gene>
<name>A0A378KDW5_9GAMM</name>
<feature type="transmembrane region" description="Helical" evidence="1">
    <location>
        <begin position="20"/>
        <end position="41"/>
    </location>
</feature>
<proteinExistence type="predicted"/>
<protein>
    <submittedName>
        <fullName evidence="2">Uncharacterized protein</fullName>
    </submittedName>
</protein>
<keyword evidence="1" id="KW-1133">Transmembrane helix</keyword>
<dbReference type="PROSITE" id="PS51257">
    <property type="entry name" value="PROKAR_LIPOPROTEIN"/>
    <property type="match status" value="1"/>
</dbReference>
<accession>A0A378KDW5</accession>
<reference evidence="2 3" key="1">
    <citation type="submission" date="2018-06" db="EMBL/GenBank/DDBJ databases">
        <authorList>
            <consortium name="Pathogen Informatics"/>
            <person name="Doyle S."/>
        </authorList>
    </citation>
    <scope>NUCLEOTIDE SEQUENCE [LARGE SCALE GENOMIC DNA]</scope>
    <source>
        <strain evidence="2 3">NCTC13316</strain>
    </source>
</reference>
<organism evidence="2 3">
    <name type="scientific">Legionella busanensis</name>
    <dbReference type="NCBI Taxonomy" id="190655"/>
    <lineage>
        <taxon>Bacteria</taxon>
        <taxon>Pseudomonadati</taxon>
        <taxon>Pseudomonadota</taxon>
        <taxon>Gammaproteobacteria</taxon>
        <taxon>Legionellales</taxon>
        <taxon>Legionellaceae</taxon>
        <taxon>Legionella</taxon>
    </lineage>
</organism>
<keyword evidence="1" id="KW-0812">Transmembrane</keyword>
<dbReference type="RefSeq" id="WP_115332810.1">
    <property type="nucleotide sequence ID" value="NZ_CAAAHP010000005.1"/>
</dbReference>
<dbReference type="AlphaFoldDB" id="A0A378KDW5"/>
<dbReference type="EMBL" id="UGOD01000004">
    <property type="protein sequence ID" value="STX81422.1"/>
    <property type="molecule type" value="Genomic_DNA"/>
</dbReference>
<keyword evidence="1" id="KW-0472">Membrane</keyword>